<keyword evidence="3" id="KW-1185">Reference proteome</keyword>
<evidence type="ECO:0008006" key="4">
    <source>
        <dbReference type="Google" id="ProtNLM"/>
    </source>
</evidence>
<keyword evidence="1" id="KW-0175">Coiled coil</keyword>
<sequence>MPPKLDILERKNILAELPLDNYRVEVDVLTSLVESHLLANPTLSGFFVIEDREILGVVPRQKFFEIMSREYARDIYAKRPIKLFLNNYDYQSLKIDIFTGINEAVQKALSRPPKQIYSPIVVIENGKEVGMLELSSLILAQAQMFSNINEKLTSQEKDLRKYARKIEKEKEKVKEYSQQLEEQQANLKTSNSLLKTQTQRLEQQKEELSKQSKEISLLNQSFNELGALLSKKGKTTFSSLENSIKSIIEFTTEVGQVCDSFREKFKGIDRSTFLIERISKKVDNLSQQVSIISANLPADNSRSSSFNVIASEIASLGSQINEANTTINSMAQQLKPEIKFLVKISEKNKTVVKKLERDSMGTQSALSALENLIEKGTDDQGN</sequence>
<comment type="caution">
    <text evidence="2">The sequence shown here is derived from an EMBL/GenBank/DDBJ whole genome shotgun (WGS) entry which is preliminary data.</text>
</comment>
<proteinExistence type="predicted"/>
<feature type="coiled-coil region" evidence="1">
    <location>
        <begin position="149"/>
        <end position="221"/>
    </location>
</feature>
<dbReference type="Gene3D" id="1.10.287.950">
    <property type="entry name" value="Methyl-accepting chemotaxis protein"/>
    <property type="match status" value="1"/>
</dbReference>
<dbReference type="SUPFAM" id="SSF58104">
    <property type="entry name" value="Methyl-accepting chemotaxis protein (MCP) signaling domain"/>
    <property type="match status" value="1"/>
</dbReference>
<dbReference type="EMBL" id="JADEWC010000012">
    <property type="protein sequence ID" value="MBE9222466.1"/>
    <property type="molecule type" value="Genomic_DNA"/>
</dbReference>
<evidence type="ECO:0000256" key="1">
    <source>
        <dbReference type="SAM" id="Coils"/>
    </source>
</evidence>
<dbReference type="Proteomes" id="UP000654604">
    <property type="component" value="Unassembled WGS sequence"/>
</dbReference>
<name>A0ABR9V4J0_9CHRO</name>
<evidence type="ECO:0000313" key="3">
    <source>
        <dbReference type="Proteomes" id="UP000654604"/>
    </source>
</evidence>
<protein>
    <recommendedName>
        <fullName evidence="4">Chemotaxis protein</fullName>
    </recommendedName>
</protein>
<reference evidence="2 3" key="1">
    <citation type="submission" date="2020-10" db="EMBL/GenBank/DDBJ databases">
        <authorList>
            <person name="Castelo-Branco R."/>
            <person name="Eusebio N."/>
            <person name="Adriana R."/>
            <person name="Vieira A."/>
            <person name="Brugerolle De Fraissinette N."/>
            <person name="Rezende De Castro R."/>
            <person name="Schneider M.P."/>
            <person name="Vasconcelos V."/>
            <person name="Leao P.N."/>
        </authorList>
    </citation>
    <scope>NUCLEOTIDE SEQUENCE [LARGE SCALE GENOMIC DNA]</scope>
    <source>
        <strain evidence="2 3">LEGE 03274</strain>
    </source>
</reference>
<accession>A0ABR9V4J0</accession>
<organism evidence="2 3">
    <name type="scientific">Cyanobacterium stanieri LEGE 03274</name>
    <dbReference type="NCBI Taxonomy" id="1828756"/>
    <lineage>
        <taxon>Bacteria</taxon>
        <taxon>Bacillati</taxon>
        <taxon>Cyanobacteriota</taxon>
        <taxon>Cyanophyceae</taxon>
        <taxon>Oscillatoriophycideae</taxon>
        <taxon>Chroococcales</taxon>
        <taxon>Geminocystaceae</taxon>
        <taxon>Cyanobacterium</taxon>
    </lineage>
</organism>
<evidence type="ECO:0000313" key="2">
    <source>
        <dbReference type="EMBL" id="MBE9222466.1"/>
    </source>
</evidence>
<dbReference type="RefSeq" id="WP_193800625.1">
    <property type="nucleotide sequence ID" value="NZ_JADEWC010000012.1"/>
</dbReference>
<gene>
    <name evidence="2" type="ORF">IQ215_07120</name>
</gene>